<sequence>MIESISLKNVASFDSTGIQIDNLKRVNFIYGSNGCGKTTISNFLLNPTDPKFQNCFATWKNGTELKTLVYNKEFRVRNFDKGKLEGVFTLGEATKEQKRIITEKNEQLKQFKIEGERIRISLTQQEEKLSFLETDFKEFAWTKIYKKYQSIFKDAFVGSMKSGDLFKTRLLLEFTNNKGKLKTIDELKEKASTIFVETPQNLNFISQINFDRIIEIEKDSIWKRIIVGKADVDIAKLIQRLNISDWVNQGRTYVQESNICPFCQQHTITDKFKNQLESFFDETYLMDIESLKILKQEYSSLIQTVINELNSTELTQKELKNSKLNLDKFASLLKTLISQNTTNNEYLNNKLKEPSRSVELISQKELLTQIFELISTANNEIKQHNDIVLDYSNQRNDLINAIWKYLIDEFKGEIEKFSTTKKGLEAGHNSIEAQLKNKLKDYSNLNSEIKELSKNVTSIQPTINEINRLLKSYGFNSFEIVPAEEDGFYKIQRENGEIAESTLSEGEITFITFLYFLQHAKGGSTEDNVNEERILVIDDPISSLDSNVLFVVSTLIKEILKEVKSDKGNIKQVILLTHNVYFHKEVSYEGLNRKGEKPQFWILRKNYKFSKIQHYNDQNPIQSSYELLWRDIKEWEKNSGITIQNTMRRILENFFSILGNKRDDYLIGKFQTQEEREICRSLLSWVNEGSHTFSDDLYIETPDGMIVKYLNVFKAIFKHTKNIGHYNMMMGISDEIETEQEVEIALAN</sequence>
<keyword evidence="1" id="KW-0175">Coiled coil</keyword>
<dbReference type="Pfam" id="PF13166">
    <property type="entry name" value="AAA_13"/>
    <property type="match status" value="1"/>
</dbReference>
<dbReference type="GO" id="GO:0000731">
    <property type="term" value="P:DNA synthesis involved in DNA repair"/>
    <property type="evidence" value="ECO:0007669"/>
    <property type="project" value="TreeGrafter"/>
</dbReference>
<dbReference type="PANTHER" id="PTHR32182:SF0">
    <property type="entry name" value="DNA REPLICATION AND REPAIR PROTEIN RECF"/>
    <property type="match status" value="1"/>
</dbReference>
<dbReference type="SUPFAM" id="SSF52540">
    <property type="entry name" value="P-loop containing nucleoside triphosphate hydrolases"/>
    <property type="match status" value="1"/>
</dbReference>
<proteinExistence type="predicted"/>
<reference evidence="4" key="1">
    <citation type="submission" date="2016-04" db="EMBL/GenBank/DDBJ databases">
        <title>Draft genome sequence of Paludibacter jiangxiensis strain NM7.</title>
        <authorList>
            <person name="Qiu Y."/>
            <person name="Matsuura N."/>
            <person name="Ohashi A."/>
            <person name="Tourlousse M.D."/>
            <person name="Sekiguchi Y."/>
        </authorList>
    </citation>
    <scope>NUCLEOTIDE SEQUENCE [LARGE SCALE GENOMIC DNA]</scope>
    <source>
        <strain evidence="4">NM7</strain>
    </source>
</reference>
<dbReference type="InterPro" id="IPR027417">
    <property type="entry name" value="P-loop_NTPase"/>
</dbReference>
<name>A0A170YRT2_9BACT</name>
<protein>
    <submittedName>
        <fullName evidence="3">Wobble nucleotide-excising tRNase</fullName>
    </submittedName>
</protein>
<dbReference type="RefSeq" id="WP_068701862.1">
    <property type="nucleotide sequence ID" value="NZ_BDCR01000001.1"/>
</dbReference>
<feature type="domain" description="Protein CR006 P-loop" evidence="2">
    <location>
        <begin position="9"/>
        <end position="718"/>
    </location>
</feature>
<reference evidence="4" key="2">
    <citation type="journal article" date="2017" name="Genome Announc.">
        <title>Draft genome sequence of Paludibacter jiangxiensis NM7(T), a propionate-producing fermentative bacterium.</title>
        <authorList>
            <person name="Qiu Y.-L."/>
            <person name="Tourlousse D.M."/>
            <person name="Matsuura N."/>
            <person name="Ohashi A."/>
            <person name="Sekiguchi Y."/>
        </authorList>
    </citation>
    <scope>NUCLEOTIDE SEQUENCE [LARGE SCALE GENOMIC DNA]</scope>
    <source>
        <strain evidence="4">NM7</strain>
    </source>
</reference>
<keyword evidence="4" id="KW-1185">Reference proteome</keyword>
<feature type="coiled-coil region" evidence="1">
    <location>
        <begin position="428"/>
        <end position="455"/>
    </location>
</feature>
<accession>A0A170YRT2</accession>
<evidence type="ECO:0000313" key="3">
    <source>
        <dbReference type="EMBL" id="GAT62011.1"/>
    </source>
</evidence>
<dbReference type="Gene3D" id="3.40.50.300">
    <property type="entry name" value="P-loop containing nucleotide triphosphate hydrolases"/>
    <property type="match status" value="2"/>
</dbReference>
<dbReference type="Proteomes" id="UP000076586">
    <property type="component" value="Unassembled WGS sequence"/>
</dbReference>
<evidence type="ECO:0000259" key="2">
    <source>
        <dbReference type="Pfam" id="PF13166"/>
    </source>
</evidence>
<evidence type="ECO:0000256" key="1">
    <source>
        <dbReference type="SAM" id="Coils"/>
    </source>
</evidence>
<dbReference type="PANTHER" id="PTHR32182">
    <property type="entry name" value="DNA REPLICATION AND REPAIR PROTEIN RECF"/>
    <property type="match status" value="1"/>
</dbReference>
<organism evidence="3 4">
    <name type="scientific">Paludibacter jiangxiensis</name>
    <dbReference type="NCBI Taxonomy" id="681398"/>
    <lineage>
        <taxon>Bacteria</taxon>
        <taxon>Pseudomonadati</taxon>
        <taxon>Bacteroidota</taxon>
        <taxon>Bacteroidia</taxon>
        <taxon>Bacteroidales</taxon>
        <taxon>Paludibacteraceae</taxon>
        <taxon>Paludibacter</taxon>
    </lineage>
</organism>
<comment type="caution">
    <text evidence="3">The sequence shown here is derived from an EMBL/GenBank/DDBJ whole genome shotgun (WGS) entry which is preliminary data.</text>
</comment>
<dbReference type="InterPro" id="IPR026866">
    <property type="entry name" value="CR006_AAA"/>
</dbReference>
<dbReference type="GO" id="GO:0006302">
    <property type="term" value="P:double-strand break repair"/>
    <property type="evidence" value="ECO:0007669"/>
    <property type="project" value="TreeGrafter"/>
</dbReference>
<dbReference type="OrthoDB" id="9795565at2"/>
<dbReference type="AlphaFoldDB" id="A0A170YRT2"/>
<evidence type="ECO:0000313" key="4">
    <source>
        <dbReference type="Proteomes" id="UP000076586"/>
    </source>
</evidence>
<dbReference type="EMBL" id="BDCR01000001">
    <property type="protein sequence ID" value="GAT62011.1"/>
    <property type="molecule type" value="Genomic_DNA"/>
</dbReference>
<gene>
    <name evidence="3" type="ORF">PJIAN_1601</name>
</gene>